<dbReference type="InterPro" id="IPR013538">
    <property type="entry name" value="ASHA1/2-like_C"/>
</dbReference>
<feature type="domain" description="Activator of Hsp90 ATPase homologue 1/2-like C-terminal" evidence="2">
    <location>
        <begin position="11"/>
        <end position="143"/>
    </location>
</feature>
<evidence type="ECO:0000313" key="4">
    <source>
        <dbReference type="Proteomes" id="UP000461730"/>
    </source>
</evidence>
<organism evidence="3 4">
    <name type="scientific">Chitinophaga tropicalis</name>
    <dbReference type="NCBI Taxonomy" id="2683588"/>
    <lineage>
        <taxon>Bacteria</taxon>
        <taxon>Pseudomonadati</taxon>
        <taxon>Bacteroidota</taxon>
        <taxon>Chitinophagia</taxon>
        <taxon>Chitinophagales</taxon>
        <taxon>Chitinophagaceae</taxon>
        <taxon>Chitinophaga</taxon>
    </lineage>
</organism>
<comment type="similarity">
    <text evidence="1">Belongs to the AHA1 family.</text>
</comment>
<dbReference type="EMBL" id="WRXN01000025">
    <property type="protein sequence ID" value="MVT12416.1"/>
    <property type="molecule type" value="Genomic_DNA"/>
</dbReference>
<name>A0A7K1UDM6_9BACT</name>
<dbReference type="AlphaFoldDB" id="A0A7K1UDM6"/>
<gene>
    <name evidence="3" type="ORF">GO493_29455</name>
</gene>
<dbReference type="SUPFAM" id="SSF55961">
    <property type="entry name" value="Bet v1-like"/>
    <property type="match status" value="1"/>
</dbReference>
<sequence>MEKRQFKTSINASRQHVWELLWGKDSYPEWTSVFAEGSHAETDWQKGSKVLFLDGQGRGMVSRVEENIPNEFMSFEHLGEVTDGKEDTVSEKVKQWAGAHENYTLRTVDGGTELVVDMDVAEEFEEMFSEVFPKALNKLKTMAEK</sequence>
<comment type="caution">
    <text evidence="3">The sequence shown here is derived from an EMBL/GenBank/DDBJ whole genome shotgun (WGS) entry which is preliminary data.</text>
</comment>
<proteinExistence type="inferred from homology"/>
<keyword evidence="4" id="KW-1185">Reference proteome</keyword>
<dbReference type="RefSeq" id="WP_157309832.1">
    <property type="nucleotide sequence ID" value="NZ_WRXN01000025.1"/>
</dbReference>
<protein>
    <submittedName>
        <fullName evidence="3">SRPBCC domain-containing protein</fullName>
    </submittedName>
</protein>
<dbReference type="InterPro" id="IPR023393">
    <property type="entry name" value="START-like_dom_sf"/>
</dbReference>
<evidence type="ECO:0000313" key="3">
    <source>
        <dbReference type="EMBL" id="MVT12416.1"/>
    </source>
</evidence>
<evidence type="ECO:0000259" key="2">
    <source>
        <dbReference type="Pfam" id="PF08327"/>
    </source>
</evidence>
<reference evidence="3 4" key="1">
    <citation type="submission" date="2019-12" db="EMBL/GenBank/DDBJ databases">
        <title>Chitinophaga sp. strain ysch24 (GDMCC 1.1355), whole genome shotgun sequence.</title>
        <authorList>
            <person name="Zhang X."/>
        </authorList>
    </citation>
    <scope>NUCLEOTIDE SEQUENCE [LARGE SCALE GENOMIC DNA]</scope>
    <source>
        <strain evidence="4">ysch24</strain>
    </source>
</reference>
<dbReference type="Gene3D" id="3.30.530.20">
    <property type="match status" value="1"/>
</dbReference>
<dbReference type="Proteomes" id="UP000461730">
    <property type="component" value="Unassembled WGS sequence"/>
</dbReference>
<dbReference type="Pfam" id="PF08327">
    <property type="entry name" value="AHSA1"/>
    <property type="match status" value="1"/>
</dbReference>
<accession>A0A7K1UDM6</accession>
<evidence type="ECO:0000256" key="1">
    <source>
        <dbReference type="ARBA" id="ARBA00006817"/>
    </source>
</evidence>